<feature type="binding site" evidence="8">
    <location>
        <position position="719"/>
    </location>
    <ligand>
        <name>ATP</name>
        <dbReference type="ChEBI" id="CHEBI:30616"/>
    </ligand>
</feature>
<evidence type="ECO:0000256" key="8">
    <source>
        <dbReference type="HAMAP-Rule" id="MF_00420"/>
    </source>
</evidence>
<keyword evidence="1 8" id="KW-0963">Cytoplasm</keyword>
<comment type="subunit">
    <text evidence="8">Monomer. Part of the FGAM synthase complex composed of 1 PurL, 1 PurQ and 2 PurS subunits.</text>
</comment>
<dbReference type="InterPro" id="IPR010918">
    <property type="entry name" value="PurM-like_C_dom"/>
</dbReference>
<name>A0A286U402_9BACT</name>
<dbReference type="InterPro" id="IPR016188">
    <property type="entry name" value="PurM-like_N"/>
</dbReference>
<dbReference type="Gene3D" id="3.30.1280.10">
    <property type="entry name" value="Phosphoribosylformylglycinamidine synthase subunit PurS"/>
    <property type="match status" value="2"/>
</dbReference>
<dbReference type="Gene3D" id="1.10.8.750">
    <property type="entry name" value="Phosphoribosylformylglycinamidine synthase, linker domain"/>
    <property type="match status" value="1"/>
</dbReference>
<feature type="binding site" evidence="8">
    <location>
        <position position="325"/>
    </location>
    <ligand>
        <name>substrate</name>
    </ligand>
</feature>
<keyword evidence="6 8" id="KW-0067">ATP-binding</keyword>
<dbReference type="Gene3D" id="3.90.650.10">
    <property type="entry name" value="PurM-like C-terminal domain"/>
    <property type="match status" value="2"/>
</dbReference>
<evidence type="ECO:0000256" key="2">
    <source>
        <dbReference type="ARBA" id="ARBA00022598"/>
    </source>
</evidence>
<dbReference type="InterPro" id="IPR036921">
    <property type="entry name" value="PurM-like_N_sf"/>
</dbReference>
<keyword evidence="3 8" id="KW-0479">Metal-binding</keyword>
<dbReference type="HAMAP" id="MF_00420">
    <property type="entry name" value="PurL_2"/>
    <property type="match status" value="1"/>
</dbReference>
<reference evidence="13" key="1">
    <citation type="journal article" date="2017" name="Environ. Microbiol. Rep.">
        <title>Genetic Diversity of Marine Anaerobic Ammonium-Oxidizing Bacteria as Revealed by Genomic and Proteomic Analyses of 'Candidatus Scalindua japonica'.</title>
        <authorList>
            <person name="Oshiki M."/>
            <person name="Mizuto K."/>
            <person name="Kimura Z."/>
            <person name="Kindaichi T."/>
            <person name="Satoh H."/>
            <person name="Okabe S."/>
        </authorList>
    </citation>
    <scope>NUCLEOTIDE SEQUENCE [LARGE SCALE GENOMIC DNA]</scope>
    <source>
        <strain evidence="13">husup-a2</strain>
    </source>
</reference>
<dbReference type="GO" id="GO:0005737">
    <property type="term" value="C:cytoplasm"/>
    <property type="evidence" value="ECO:0007669"/>
    <property type="project" value="UniProtKB-SubCell"/>
</dbReference>
<evidence type="ECO:0000256" key="5">
    <source>
        <dbReference type="ARBA" id="ARBA00022755"/>
    </source>
</evidence>
<feature type="domain" description="PurM-like C-terminal" evidence="10">
    <location>
        <begin position="421"/>
        <end position="573"/>
    </location>
</feature>
<dbReference type="InterPro" id="IPR003850">
    <property type="entry name" value="PurS"/>
</dbReference>
<comment type="subcellular location">
    <subcellularLocation>
        <location evidence="8">Cytoplasm</location>
    </subcellularLocation>
</comment>
<dbReference type="InterPro" id="IPR036604">
    <property type="entry name" value="PurS-like_sf"/>
</dbReference>
<evidence type="ECO:0000259" key="9">
    <source>
        <dbReference type="Pfam" id="PF00586"/>
    </source>
</evidence>
<dbReference type="SUPFAM" id="SSF82697">
    <property type="entry name" value="PurS-like"/>
    <property type="match status" value="2"/>
</dbReference>
<dbReference type="SUPFAM" id="SSF56042">
    <property type="entry name" value="PurM C-terminal domain-like"/>
    <property type="match status" value="2"/>
</dbReference>
<keyword evidence="5 8" id="KW-0658">Purine biosynthesis</keyword>
<dbReference type="InterPro" id="IPR010074">
    <property type="entry name" value="PRibForGlyAmidine_synth_PurL"/>
</dbReference>
<dbReference type="GO" id="GO:0006189">
    <property type="term" value="P:'de novo' IMP biosynthetic process"/>
    <property type="evidence" value="ECO:0007669"/>
    <property type="project" value="UniProtKB-UniRule"/>
</dbReference>
<dbReference type="Pfam" id="PF02769">
    <property type="entry name" value="AIRS_C"/>
    <property type="match status" value="2"/>
</dbReference>
<dbReference type="CDD" id="cd02204">
    <property type="entry name" value="PurL_repeat2"/>
    <property type="match status" value="1"/>
</dbReference>
<dbReference type="Pfam" id="PF18072">
    <property type="entry name" value="FGAR-AT_linker"/>
    <property type="match status" value="1"/>
</dbReference>
<dbReference type="Pfam" id="PF02700">
    <property type="entry name" value="PurS"/>
    <property type="match status" value="1"/>
</dbReference>
<dbReference type="CDD" id="cd02203">
    <property type="entry name" value="PurL_repeat1"/>
    <property type="match status" value="1"/>
</dbReference>
<keyword evidence="4 8" id="KW-0547">Nucleotide-binding</keyword>
<feature type="binding site" evidence="8">
    <location>
        <position position="326"/>
    </location>
    <ligand>
        <name>Mg(2+)</name>
        <dbReference type="ChEBI" id="CHEBI:18420"/>
        <label>2</label>
    </ligand>
</feature>
<dbReference type="GO" id="GO:0004642">
    <property type="term" value="F:phosphoribosylformylglycinamidine synthase activity"/>
    <property type="evidence" value="ECO:0007669"/>
    <property type="project" value="UniProtKB-UniRule"/>
</dbReference>
<comment type="pathway">
    <text evidence="8">Purine metabolism; IMP biosynthesis via de novo pathway; 5-amino-1-(5-phospho-D-ribosyl)imidazole from N(2)-formyl-N(1)-(5-phospho-D-ribosyl)glycinamide: step 1/2.</text>
</comment>
<evidence type="ECO:0000259" key="11">
    <source>
        <dbReference type="Pfam" id="PF18072"/>
    </source>
</evidence>
<proteinExistence type="inferred from homology"/>
<keyword evidence="2 8" id="KW-0436">Ligase</keyword>
<dbReference type="EMBL" id="BAOS01000043">
    <property type="protein sequence ID" value="GAX62801.1"/>
    <property type="molecule type" value="Genomic_DNA"/>
</dbReference>
<sequence length="968" mass="106305">METRIEVFTKENFPDAIGNEIVSEVVHIGITSVDEIRMVQVYLVEGDLSRGEIRKICSELLIDGLTQDYICIDGPSDDIQAEKVKIGRKWSSNNIHTIEITRKRGVMDPVESTVIKGIKDLGLSARSVKTAKRFLITGQLTTDQLETIANKVLANKIIEDVFIGKDNLFYEDKNKTVDYVFKKQTLAILDADDEQLLAISEKGQMYLTVTEMKAVQKHFAKLGRNPTDVELETIAQTWSEHCMHKTFKGIIDYNGEYIDDLLANTIVKATSELNKPWCVSVFKDNAGIIEFDENYNICFKVETHNHPSAIEPYGGANTGIGGVIRDTLGTGLGAKPILNTDVFCFGPLDMLHGNIPEGVLHPKRVFKGVVSGVRDYGNRMGIPTSNGAIFFDERYTGNPLVYCGNAGLIAKDKCEKESYKGDLILLVGGRTGRDGIHGATFSSVELTHQSEVVSGGAVQIGDPIMERKVADALLIALDRGLYNNITDCGAGGLSSAVGEMGESLGAVVDLEKVPLKYEGLSYSEIWISEAQERMVLSVPPENREEIRDIFEREEVDATFIGEFTGDRRLHLRYKGETVADIEMAFLHDGLPRITRKATWHLPSHKEPELKEKTDYGEDLKRILSSWNVCSKEWVIRQYDHEVQGGSVLKPLLGVDNEGPGDACIVRPVLDSNKGIIVSNGMNPKYGEIDPYHMASSAIDEALRQVVSVGGSLEKVALLDNFSWGNTDKPECLGGLVRASKGCYDTALHYEAPFISGKDSLNNEFKAGDKTIAIPPTLLISAICVMPDVTRAISMDVKSPGNLIYIVGMTKNELGGSHYYFTHGFTGNSVPKVDTEIAKKTMDLLANATGNGLVRSCHDCSEGGLAVAAAEMSFAGGYGMELDLSQVPFDTGTVRDDTVLFSESNTRFIVEVQPEKQKEFEVAIKGAPYGCIGKVMDNDIFTILSLSGEKVISEKLSDLKEAWQVTLRL</sequence>
<evidence type="ECO:0000313" key="12">
    <source>
        <dbReference type="EMBL" id="GAX62801.1"/>
    </source>
</evidence>
<feature type="binding site" evidence="8">
    <location>
        <position position="302"/>
    </location>
    <ligand>
        <name>Mg(2+)</name>
        <dbReference type="ChEBI" id="CHEBI:18420"/>
        <label>1</label>
    </ligand>
</feature>
<comment type="caution">
    <text evidence="12">The sequence shown here is derived from an EMBL/GenBank/DDBJ whole genome shotgun (WGS) entry which is preliminary data.</text>
</comment>
<feature type="binding site" evidence="8">
    <location>
        <position position="759"/>
    </location>
    <ligand>
        <name>substrate</name>
    </ligand>
</feature>
<gene>
    <name evidence="8" type="primary">purL</name>
    <name evidence="12" type="ORF">SCALIN_C43_0057</name>
</gene>
<dbReference type="GO" id="GO:0005524">
    <property type="term" value="F:ATP binding"/>
    <property type="evidence" value="ECO:0007669"/>
    <property type="project" value="UniProtKB-UniRule"/>
</dbReference>
<dbReference type="Gene3D" id="3.30.1330.10">
    <property type="entry name" value="PurM-like, N-terminal domain"/>
    <property type="match status" value="2"/>
</dbReference>
<evidence type="ECO:0000256" key="4">
    <source>
        <dbReference type="ARBA" id="ARBA00022741"/>
    </source>
</evidence>
<dbReference type="RefSeq" id="WP_096896192.1">
    <property type="nucleotide sequence ID" value="NZ_BAOS01000043.1"/>
</dbReference>
<comment type="similarity">
    <text evidence="8">Belongs to the FGAMS family.</text>
</comment>
<feature type="binding site" evidence="8">
    <location>
        <position position="487"/>
    </location>
    <ligand>
        <name>Mg(2+)</name>
        <dbReference type="ChEBI" id="CHEBI:18420"/>
        <label>2</label>
    </ligand>
</feature>
<evidence type="ECO:0000259" key="10">
    <source>
        <dbReference type="Pfam" id="PF02769"/>
    </source>
</evidence>
<feature type="domain" description="Phosphoribosylformylglycinamidine synthase linker" evidence="11">
    <location>
        <begin position="198"/>
        <end position="245"/>
    </location>
</feature>
<accession>A0A286U402</accession>
<keyword evidence="7 8" id="KW-0460">Magnesium</keyword>
<feature type="active site" description="Proton acceptor" evidence="8">
    <location>
        <position position="304"/>
    </location>
</feature>
<dbReference type="SUPFAM" id="SSF55326">
    <property type="entry name" value="PurM N-terminal domain-like"/>
    <property type="match status" value="2"/>
</dbReference>
<organism evidence="12 13">
    <name type="scientific">Candidatus Scalindua japonica</name>
    <dbReference type="NCBI Taxonomy" id="1284222"/>
    <lineage>
        <taxon>Bacteria</taxon>
        <taxon>Pseudomonadati</taxon>
        <taxon>Planctomycetota</taxon>
        <taxon>Candidatus Brocadiia</taxon>
        <taxon>Candidatus Brocadiales</taxon>
        <taxon>Candidatus Scalinduaceae</taxon>
        <taxon>Candidatus Scalindua</taxon>
    </lineage>
</organism>
<feature type="domain" description="PurM-like N-terminal" evidence="9">
    <location>
        <begin position="284"/>
        <end position="408"/>
    </location>
</feature>
<comment type="function">
    <text evidence="8">Part of the phosphoribosylformylglycinamidine synthase complex involved in the purines biosynthetic pathway. Catalyzes the ATP-dependent conversion of formylglycinamide ribonucleotide (FGAR) and glutamine to yield formylglycinamidine ribonucleotide (FGAM) and glutamate. The FGAM synthase complex is composed of three subunits. PurQ produces an ammonia molecule by converting glutamine to glutamate. PurL transfers the ammonia molecule to FGAR to form FGAM in an ATP-dependent manner. PurS interacts with PurQ and PurL and is thought to assist in the transfer of the ammonia molecule from PurQ to PurL.</text>
</comment>
<keyword evidence="13" id="KW-1185">Reference proteome</keyword>
<dbReference type="GO" id="GO:0000287">
    <property type="term" value="F:magnesium ion binding"/>
    <property type="evidence" value="ECO:0007669"/>
    <property type="project" value="UniProtKB-UniRule"/>
</dbReference>
<feature type="binding site" evidence="8">
    <location>
        <position position="300"/>
    </location>
    <ligand>
        <name>ATP</name>
        <dbReference type="ChEBI" id="CHEBI:30616"/>
    </ligand>
</feature>
<protein>
    <recommendedName>
        <fullName evidence="8">Phosphoribosylformylglycinamidine synthase subunit PurL</fullName>
        <shortName evidence="8">FGAM synthase</shortName>
        <ecNumber evidence="8">6.3.5.3</ecNumber>
    </recommendedName>
    <alternativeName>
        <fullName evidence="8">Formylglycinamide ribonucleotide amidotransferase subunit II</fullName>
        <shortName evidence="8">FGAR amidotransferase II</shortName>
        <shortName evidence="8">FGAR-AT II</shortName>
    </alternativeName>
    <alternativeName>
        <fullName evidence="8">Glutamine amidotransferase PurL</fullName>
    </alternativeName>
    <alternativeName>
        <fullName evidence="8">Phosphoribosylformylglycinamidine synthase subunit II</fullName>
    </alternativeName>
</protein>
<dbReference type="PANTHER" id="PTHR43555">
    <property type="entry name" value="PHOSPHORIBOSYLFORMYLGLYCINAMIDINE SYNTHASE SUBUNIT PURL"/>
    <property type="match status" value="1"/>
</dbReference>
<dbReference type="UniPathway" id="UPA00074">
    <property type="reaction ID" value="UER00128"/>
</dbReference>
<evidence type="ECO:0000313" key="13">
    <source>
        <dbReference type="Proteomes" id="UP000218542"/>
    </source>
</evidence>
<dbReference type="EC" id="6.3.5.3" evidence="8"/>
<evidence type="ECO:0000256" key="7">
    <source>
        <dbReference type="ARBA" id="ARBA00022842"/>
    </source>
</evidence>
<dbReference type="PANTHER" id="PTHR43555:SF1">
    <property type="entry name" value="PHOSPHORIBOSYLFORMYLGLYCINAMIDINE SYNTHASE SUBUNIT PURL"/>
    <property type="match status" value="1"/>
</dbReference>
<dbReference type="InterPro" id="IPR041609">
    <property type="entry name" value="PurL_linker"/>
</dbReference>
<feature type="binding site" evidence="8">
    <location>
        <position position="459"/>
    </location>
    <ligand>
        <name>substrate</name>
    </ligand>
</feature>
<dbReference type="NCBIfam" id="TIGR01736">
    <property type="entry name" value="FGAM_synth_II"/>
    <property type="match status" value="1"/>
</dbReference>
<feature type="binding site" evidence="8">
    <location>
        <position position="756"/>
    </location>
    <ligand>
        <name>ATP</name>
        <dbReference type="ChEBI" id="CHEBI:30616"/>
    </ligand>
</feature>
<dbReference type="InterPro" id="IPR036676">
    <property type="entry name" value="PurM-like_C_sf"/>
</dbReference>
<evidence type="ECO:0000256" key="3">
    <source>
        <dbReference type="ARBA" id="ARBA00022723"/>
    </source>
</evidence>
<evidence type="ECO:0000256" key="1">
    <source>
        <dbReference type="ARBA" id="ARBA00022490"/>
    </source>
</evidence>
<feature type="domain" description="PurM-like N-terminal" evidence="9">
    <location>
        <begin position="661"/>
        <end position="760"/>
    </location>
</feature>
<feature type="active site" evidence="8">
    <location>
        <position position="241"/>
    </location>
</feature>
<dbReference type="Pfam" id="PF00586">
    <property type="entry name" value="AIRS"/>
    <property type="match status" value="2"/>
</dbReference>
<evidence type="ECO:0000256" key="6">
    <source>
        <dbReference type="ARBA" id="ARBA00022840"/>
    </source>
</evidence>
<feature type="domain" description="PurM-like C-terminal" evidence="10">
    <location>
        <begin position="799"/>
        <end position="938"/>
    </location>
</feature>
<dbReference type="Proteomes" id="UP000218542">
    <property type="component" value="Unassembled WGS sequence"/>
</dbReference>
<dbReference type="OrthoDB" id="9804441at2"/>
<comment type="catalytic activity">
    <reaction evidence="8">
        <text>N(2)-formyl-N(1)-(5-phospho-beta-D-ribosyl)glycinamide + L-glutamine + ATP + H2O = 2-formamido-N(1)-(5-O-phospho-beta-D-ribosyl)acetamidine + L-glutamate + ADP + phosphate + H(+)</text>
        <dbReference type="Rhea" id="RHEA:17129"/>
        <dbReference type="ChEBI" id="CHEBI:15377"/>
        <dbReference type="ChEBI" id="CHEBI:15378"/>
        <dbReference type="ChEBI" id="CHEBI:29985"/>
        <dbReference type="ChEBI" id="CHEBI:30616"/>
        <dbReference type="ChEBI" id="CHEBI:43474"/>
        <dbReference type="ChEBI" id="CHEBI:58359"/>
        <dbReference type="ChEBI" id="CHEBI:147286"/>
        <dbReference type="ChEBI" id="CHEBI:147287"/>
        <dbReference type="ChEBI" id="CHEBI:456216"/>
        <dbReference type="EC" id="6.3.5.3"/>
    </reaction>
</comment>
<comment type="caution">
    <text evidence="8">Lacks conserved residue(s) required for the propagation of feature annotation.</text>
</comment>
<dbReference type="AlphaFoldDB" id="A0A286U402"/>